<evidence type="ECO:0000313" key="3">
    <source>
        <dbReference type="Proteomes" id="UP001603857"/>
    </source>
</evidence>
<sequence>MRVRCFLTPFLLLLCYCECSRVGGVIGNLPIGLESNVFKASKEELNFKVIYHIVCRGHMLLAKPSIVAKVNEEFRVDNVCDEKVRGVGEGSFVKGKPKYCFPMVYHRKDIILVFPPFNGDCGDKDGINISSSHGNGEI</sequence>
<gene>
    <name evidence="2" type="ORF">Fmac_029398</name>
</gene>
<comment type="caution">
    <text evidence="2">The sequence shown here is derived from an EMBL/GenBank/DDBJ whole genome shotgun (WGS) entry which is preliminary data.</text>
</comment>
<protein>
    <submittedName>
        <fullName evidence="2">Uncharacterized protein</fullName>
    </submittedName>
</protein>
<dbReference type="Proteomes" id="UP001603857">
    <property type="component" value="Unassembled WGS sequence"/>
</dbReference>
<evidence type="ECO:0000256" key="1">
    <source>
        <dbReference type="SAM" id="SignalP"/>
    </source>
</evidence>
<feature type="chain" id="PRO_5044793159" evidence="1">
    <location>
        <begin position="20"/>
        <end position="138"/>
    </location>
</feature>
<dbReference type="EMBL" id="JBGMDY010000010">
    <property type="protein sequence ID" value="KAL2320429.1"/>
    <property type="molecule type" value="Genomic_DNA"/>
</dbReference>
<organism evidence="2 3">
    <name type="scientific">Flemingia macrophylla</name>
    <dbReference type="NCBI Taxonomy" id="520843"/>
    <lineage>
        <taxon>Eukaryota</taxon>
        <taxon>Viridiplantae</taxon>
        <taxon>Streptophyta</taxon>
        <taxon>Embryophyta</taxon>
        <taxon>Tracheophyta</taxon>
        <taxon>Spermatophyta</taxon>
        <taxon>Magnoliopsida</taxon>
        <taxon>eudicotyledons</taxon>
        <taxon>Gunneridae</taxon>
        <taxon>Pentapetalae</taxon>
        <taxon>rosids</taxon>
        <taxon>fabids</taxon>
        <taxon>Fabales</taxon>
        <taxon>Fabaceae</taxon>
        <taxon>Papilionoideae</taxon>
        <taxon>50 kb inversion clade</taxon>
        <taxon>NPAAA clade</taxon>
        <taxon>indigoferoid/millettioid clade</taxon>
        <taxon>Phaseoleae</taxon>
        <taxon>Flemingia</taxon>
    </lineage>
</organism>
<name>A0ABD1LA79_9FABA</name>
<reference evidence="2 3" key="1">
    <citation type="submission" date="2024-08" db="EMBL/GenBank/DDBJ databases">
        <title>Insights into the chromosomal genome structure of Flemingia macrophylla.</title>
        <authorList>
            <person name="Ding Y."/>
            <person name="Zhao Y."/>
            <person name="Bi W."/>
            <person name="Wu M."/>
            <person name="Zhao G."/>
            <person name="Gong Y."/>
            <person name="Li W."/>
            <person name="Zhang P."/>
        </authorList>
    </citation>
    <scope>NUCLEOTIDE SEQUENCE [LARGE SCALE GENOMIC DNA]</scope>
    <source>
        <strain evidence="2">DYQJB</strain>
        <tissue evidence="2">Leaf</tissue>
    </source>
</reference>
<keyword evidence="1" id="KW-0732">Signal</keyword>
<dbReference type="AlphaFoldDB" id="A0ABD1LA79"/>
<keyword evidence="3" id="KW-1185">Reference proteome</keyword>
<feature type="signal peptide" evidence="1">
    <location>
        <begin position="1"/>
        <end position="19"/>
    </location>
</feature>
<evidence type="ECO:0000313" key="2">
    <source>
        <dbReference type="EMBL" id="KAL2320429.1"/>
    </source>
</evidence>
<proteinExistence type="predicted"/>
<accession>A0ABD1LA79</accession>